<evidence type="ECO:0000313" key="3">
    <source>
        <dbReference type="EMBL" id="KAL3762513.1"/>
    </source>
</evidence>
<feature type="region of interest" description="Disordered" evidence="2">
    <location>
        <begin position="67"/>
        <end position="87"/>
    </location>
</feature>
<organism evidence="3 4">
    <name type="scientific">Stephanodiscus triporus</name>
    <dbReference type="NCBI Taxonomy" id="2934178"/>
    <lineage>
        <taxon>Eukaryota</taxon>
        <taxon>Sar</taxon>
        <taxon>Stramenopiles</taxon>
        <taxon>Ochrophyta</taxon>
        <taxon>Bacillariophyta</taxon>
        <taxon>Coscinodiscophyceae</taxon>
        <taxon>Thalassiosirophycidae</taxon>
        <taxon>Stephanodiscales</taxon>
        <taxon>Stephanodiscaceae</taxon>
        <taxon>Stephanodiscus</taxon>
    </lineage>
</organism>
<proteinExistence type="predicted"/>
<gene>
    <name evidence="3" type="ORF">ACHAW5_008439</name>
</gene>
<name>A0ABD3MF11_9STRA</name>
<dbReference type="AlphaFoldDB" id="A0ABD3MF11"/>
<evidence type="ECO:0000313" key="4">
    <source>
        <dbReference type="Proteomes" id="UP001530315"/>
    </source>
</evidence>
<keyword evidence="1" id="KW-0175">Coiled coil</keyword>
<evidence type="ECO:0000256" key="1">
    <source>
        <dbReference type="SAM" id="Coils"/>
    </source>
</evidence>
<feature type="coiled-coil region" evidence="1">
    <location>
        <begin position="173"/>
        <end position="200"/>
    </location>
</feature>
<dbReference type="EMBL" id="JALLAZ020001826">
    <property type="protein sequence ID" value="KAL3762513.1"/>
    <property type="molecule type" value="Genomic_DNA"/>
</dbReference>
<feature type="region of interest" description="Disordered" evidence="2">
    <location>
        <begin position="115"/>
        <end position="149"/>
    </location>
</feature>
<feature type="coiled-coil region" evidence="1">
    <location>
        <begin position="403"/>
        <end position="462"/>
    </location>
</feature>
<feature type="compositionally biased region" description="Basic and acidic residues" evidence="2">
    <location>
        <begin position="124"/>
        <end position="136"/>
    </location>
</feature>
<comment type="caution">
    <text evidence="3">The sequence shown here is derived from an EMBL/GenBank/DDBJ whole genome shotgun (WGS) entry which is preliminary data.</text>
</comment>
<accession>A0ABD3MF11</accession>
<sequence>MMNSFSSMQHVPPPPTAVDDSFYGTLDLGHATQINDDLVRAIRDEVVDIDGRLRVIADSVKNEERSLGQLTRDRDHARDEMSAHRRDAAEVLDSENMTEELRAGFRAQFASDVAPHVVSPTSGPEHHHHDHQRDVTSEDDESVLPGTTMSRAFSHNTFLDRKRVDAKGMAVSIHSIQQEIKNTRNKIKAADDEAARYNQEIIARQLDKVKTEGERQVEAKRRECEAESQRNRGVREAVQVARVNSGAYAQQIAEKAKEQMSERSSNDSRERALTSLNEARQHELALLKADEKKLDVELAALSGQLDFLVKQAAEFESEQNKSVDMKVQASEIQRDIDEITLIKKDKVKEAEASNADLQTALAALEEAMKVVAESNAEKLANDKAVVEVIEPANARKFDAIKEKERLASKVVALQKSVEQIQRSSENAATSSRARVIAKSNELKAQKAELDEVRANFDEMRKRDSTATATLMNEKREYEEFATKFEAATNAEIARLEVLTRERSDAREEFLEKRRMELSLLKKAQREDVENLKQVCAFIREMRDIKTAIEEAALLDEKGDMNVGVFDVLPDYEKRILAMERNDGNIYDDYDEKDDTTSVNNEAGSPEPRRSRRKVG</sequence>
<dbReference type="Proteomes" id="UP001530315">
    <property type="component" value="Unassembled WGS sequence"/>
</dbReference>
<protein>
    <submittedName>
        <fullName evidence="3">Uncharacterized protein</fullName>
    </submittedName>
</protein>
<feature type="region of interest" description="Disordered" evidence="2">
    <location>
        <begin position="584"/>
        <end position="615"/>
    </location>
</feature>
<evidence type="ECO:0000256" key="2">
    <source>
        <dbReference type="SAM" id="MobiDB-lite"/>
    </source>
</evidence>
<feature type="coiled-coil region" evidence="1">
    <location>
        <begin position="347"/>
        <end position="377"/>
    </location>
</feature>
<reference evidence="3 4" key="1">
    <citation type="submission" date="2024-10" db="EMBL/GenBank/DDBJ databases">
        <title>Updated reference genomes for cyclostephanoid diatoms.</title>
        <authorList>
            <person name="Roberts W.R."/>
            <person name="Alverson A.J."/>
        </authorList>
    </citation>
    <scope>NUCLEOTIDE SEQUENCE [LARGE SCALE GENOMIC DNA]</scope>
    <source>
        <strain evidence="3 4">AJA276-08</strain>
    </source>
</reference>
<keyword evidence="4" id="KW-1185">Reference proteome</keyword>